<organism evidence="7 10">
    <name type="scientific">Candidatus Phosphoribacter hodrii</name>
    <dbReference type="NCBI Taxonomy" id="2953743"/>
    <lineage>
        <taxon>Bacteria</taxon>
        <taxon>Bacillati</taxon>
        <taxon>Actinomycetota</taxon>
        <taxon>Actinomycetes</taxon>
        <taxon>Micrococcales</taxon>
        <taxon>Dermatophilaceae</taxon>
        <taxon>Candidatus Phosphoribacter</taxon>
    </lineage>
</organism>
<name>A0A935II53_9MICO</name>
<evidence type="ECO:0000256" key="1">
    <source>
        <dbReference type="ARBA" id="ARBA00009986"/>
    </source>
</evidence>
<evidence type="ECO:0000313" key="10">
    <source>
        <dbReference type="Proteomes" id="UP000726105"/>
    </source>
</evidence>
<dbReference type="AlphaFoldDB" id="A0A935II53"/>
<keyword evidence="2 4" id="KW-0560">Oxidoreductase</keyword>
<evidence type="ECO:0000313" key="9">
    <source>
        <dbReference type="Proteomes" id="UP000718281"/>
    </source>
</evidence>
<evidence type="ECO:0000313" key="7">
    <source>
        <dbReference type="EMBL" id="MBK7271790.1"/>
    </source>
</evidence>
<dbReference type="Proteomes" id="UP000726105">
    <property type="component" value="Unassembled WGS sequence"/>
</dbReference>
<sequence length="536" mass="56664">MTASPAQSVAAPTTQPGGIPQSYAVPAPLVAALTRRLITGGRPELRTVVTPMTGQALYELPCSSRADVEVAIDHARGAQRAWSRLPIEHRARIIMRVHDLVLDRQVQLLDLMQLESGKTRLQAFEEIADVALVARHYARAGGSDLASKRAWGAYPVLTRAETIRQPYGVVGIVSPWNYPFTLPIGDSLPALLAGNAVVLRPDPQTTLTALFGAQMLADAGLPDGVLQVVSGEGPTVGQAVVDLADYVCYTGSTEVGRAVAQTAARRLVPSSLELGGKNTLYVRSDADLRRAVPGAVRASFGSAGQLCVHAERVVLHESIADAFLADFVPAVAAMRLGPALEYGVDMGTLVSQRQLDRVQAHVADAVAKGAQVLVGGHARPDLGPFFHEPTVLAGVTPDMACRNDETFGPVVSIYRVRSDEDAIALANDTAYGLNASIWSRDVRAARALARRIRAGTVNINDGYAAAWGASGAPMGGMGQSGLGRRHGPEGITKYTESQTIAAQHLVPIAPFGGLDDRQFATALTAGLKLLRRAGLR</sequence>
<evidence type="ECO:0000313" key="6">
    <source>
        <dbReference type="EMBL" id="MBK6301059.1"/>
    </source>
</evidence>
<dbReference type="Gene3D" id="3.40.605.10">
    <property type="entry name" value="Aldehyde Dehydrogenase, Chain A, domain 1"/>
    <property type="match status" value="1"/>
</dbReference>
<dbReference type="GO" id="GO:0016620">
    <property type="term" value="F:oxidoreductase activity, acting on the aldehyde or oxo group of donors, NAD or NADP as acceptor"/>
    <property type="evidence" value="ECO:0007669"/>
    <property type="project" value="InterPro"/>
</dbReference>
<dbReference type="InterPro" id="IPR016163">
    <property type="entry name" value="Ald_DH_C"/>
</dbReference>
<evidence type="ECO:0000256" key="4">
    <source>
        <dbReference type="RuleBase" id="RU003345"/>
    </source>
</evidence>
<protein>
    <submittedName>
        <fullName evidence="7">Succinate-semialdehyde dehydrogenase (NADP(+))</fullName>
    </submittedName>
</protein>
<dbReference type="EMBL" id="JADJIB010000001">
    <property type="protein sequence ID" value="MBK7271790.1"/>
    <property type="molecule type" value="Genomic_DNA"/>
</dbReference>
<accession>A0A935II53</accession>
<evidence type="ECO:0000256" key="2">
    <source>
        <dbReference type="ARBA" id="ARBA00023002"/>
    </source>
</evidence>
<dbReference type="Pfam" id="PF00171">
    <property type="entry name" value="Aldedh"/>
    <property type="match status" value="1"/>
</dbReference>
<reference evidence="9 10" key="1">
    <citation type="submission" date="2020-10" db="EMBL/GenBank/DDBJ databases">
        <title>Connecting structure to function with the recovery of over 1000 high-quality activated sludge metagenome-assembled genomes encoding full-length rRNA genes using long-read sequencing.</title>
        <authorList>
            <person name="Singleton C.M."/>
            <person name="Petriglieri F."/>
            <person name="Kristensen J.M."/>
            <person name="Kirkegaard R.H."/>
            <person name="Michaelsen T.Y."/>
            <person name="Andersen M.H."/>
            <person name="Karst S.M."/>
            <person name="Dueholm M.S."/>
            <person name="Nielsen P.H."/>
            <person name="Albertsen M."/>
        </authorList>
    </citation>
    <scope>NUCLEOTIDE SEQUENCE [LARGE SCALE GENOMIC DNA]</scope>
    <source>
        <strain evidence="6">AalE_18-Q3-R2-46_BAT3C.188</strain>
        <strain evidence="7">Ega_18-Q3-R5-49_MAXAC.001</strain>
        <strain evidence="8">Ribe_18-Q3-R11-54_MAXAC.001</strain>
    </source>
</reference>
<feature type="active site" evidence="3">
    <location>
        <position position="273"/>
    </location>
</feature>
<dbReference type="Gene3D" id="3.40.309.10">
    <property type="entry name" value="Aldehyde Dehydrogenase, Chain A, domain 2"/>
    <property type="match status" value="1"/>
</dbReference>
<dbReference type="Proteomes" id="UP000718281">
    <property type="component" value="Unassembled WGS sequence"/>
</dbReference>
<dbReference type="InterPro" id="IPR015590">
    <property type="entry name" value="Aldehyde_DH_dom"/>
</dbReference>
<comment type="similarity">
    <text evidence="1 4">Belongs to the aldehyde dehydrogenase family.</text>
</comment>
<dbReference type="NCBIfam" id="NF006916">
    <property type="entry name" value="PRK09407.1"/>
    <property type="match status" value="1"/>
</dbReference>
<feature type="domain" description="Aldehyde dehydrogenase" evidence="5">
    <location>
        <begin position="47"/>
        <end position="500"/>
    </location>
</feature>
<comment type="caution">
    <text evidence="7">The sequence shown here is derived from an EMBL/GenBank/DDBJ whole genome shotgun (WGS) entry which is preliminary data.</text>
</comment>
<dbReference type="EMBL" id="JADIXZ010000004">
    <property type="protein sequence ID" value="MBK6301059.1"/>
    <property type="molecule type" value="Genomic_DNA"/>
</dbReference>
<dbReference type="SUPFAM" id="SSF53720">
    <property type="entry name" value="ALDH-like"/>
    <property type="match status" value="1"/>
</dbReference>
<dbReference type="InterPro" id="IPR016162">
    <property type="entry name" value="Ald_DH_N"/>
</dbReference>
<dbReference type="PROSITE" id="PS00687">
    <property type="entry name" value="ALDEHYDE_DEHYDR_GLU"/>
    <property type="match status" value="1"/>
</dbReference>
<evidence type="ECO:0000313" key="8">
    <source>
        <dbReference type="EMBL" id="MBL0005115.1"/>
    </source>
</evidence>
<dbReference type="InterPro" id="IPR029510">
    <property type="entry name" value="Ald_DH_CS_GLU"/>
</dbReference>
<evidence type="ECO:0000259" key="5">
    <source>
        <dbReference type="Pfam" id="PF00171"/>
    </source>
</evidence>
<dbReference type="Proteomes" id="UP000886632">
    <property type="component" value="Unassembled WGS sequence"/>
</dbReference>
<proteinExistence type="inferred from homology"/>
<dbReference type="PANTHER" id="PTHR11699">
    <property type="entry name" value="ALDEHYDE DEHYDROGENASE-RELATED"/>
    <property type="match status" value="1"/>
</dbReference>
<dbReference type="InterPro" id="IPR016161">
    <property type="entry name" value="Ald_DH/histidinol_DH"/>
</dbReference>
<dbReference type="EMBL" id="JADKGK010000024">
    <property type="protein sequence ID" value="MBL0005115.1"/>
    <property type="molecule type" value="Genomic_DNA"/>
</dbReference>
<dbReference type="FunFam" id="3.40.309.10:FF:000009">
    <property type="entry name" value="Aldehyde dehydrogenase A"/>
    <property type="match status" value="1"/>
</dbReference>
<evidence type="ECO:0000256" key="3">
    <source>
        <dbReference type="PROSITE-ProRule" id="PRU10007"/>
    </source>
</evidence>
<gene>
    <name evidence="6" type="ORF">IPF40_08395</name>
    <name evidence="7" type="ORF">IPI13_00995</name>
    <name evidence="8" type="ORF">IPP00_14450</name>
</gene>